<evidence type="ECO:0000313" key="1">
    <source>
        <dbReference type="EMBL" id="MBB5637035.1"/>
    </source>
</evidence>
<proteinExistence type="predicted"/>
<sequence>MEMSVKSKVDEINLRPHEFLLPLFEAVVNSILSVTEKYPDGGGLIEIKIERDGQNELFAPNDIQDKQGRILPVPIKNITIIDNGIGFNDENFKSFNTAYSEKNRDRGCKGVGRFTVLACFDSMHINSVYKEKNEQYSREFHFDVSNEVVPKDGNPNKITSVENNNTIISLNSCKPKFKEKSALASQQIAKDIIEHCLPFFINDSIPTIVMYDNLDDNKIILNDIIKTVINFEGKPVVFYPIKETEEFKLLLVRRTDAKTHRLRLCANNRVVGRSENLGNLIPGFESSFKNELDEDFCLDAYVLSSFLDSRVNTVRNSFNIPSQPEDNMIVDEVTISSIQNSIKAILENKYSSTLEKIQAINYDRIKRYILNPKKLRVGYRSLLARKDLLQKIPTNLSDDKLEEFLHRIKFVLEKDLNIALKKATKNGKIENYEEYSSTVKKLIDQEAQFAKDKLADLLIQRKAILMLLKKMLKISKDGEYKLEEDLHNLIFPMGQSNDTVPFEYHNLWLLDERLAFHSYINSDKQIRKNPLLISKSQKEPDIAIFDFPWAFSERQNQMNSMVIFEFKRPGRNMDTTLDKNLDSQIMKYFQDLMESKARDYDGELVNLEKTTPKFGYVVCDLHKDLIEHNVNFNGFRSTPYKTLYKLNDVINLHIEVMSYQQLIEMSEKKHLAFFKELGLDN</sequence>
<dbReference type="EMBL" id="JACHCE010000004">
    <property type="protein sequence ID" value="MBB5637035.1"/>
    <property type="molecule type" value="Genomic_DNA"/>
</dbReference>
<dbReference type="Gene3D" id="3.30.565.10">
    <property type="entry name" value="Histidine kinase-like ATPase, C-terminal domain"/>
    <property type="match status" value="1"/>
</dbReference>
<gene>
    <name evidence="1" type="ORF">HDE68_002948</name>
</gene>
<name>A0A7W8ZND6_9SPHI</name>
<dbReference type="AlphaFoldDB" id="A0A7W8ZND6"/>
<dbReference type="RefSeq" id="WP_183882929.1">
    <property type="nucleotide sequence ID" value="NZ_JACHCE010000004.1"/>
</dbReference>
<evidence type="ECO:0008006" key="3">
    <source>
        <dbReference type="Google" id="ProtNLM"/>
    </source>
</evidence>
<organism evidence="1 2">
    <name type="scientific">Pedobacter cryoconitis</name>
    <dbReference type="NCBI Taxonomy" id="188932"/>
    <lineage>
        <taxon>Bacteria</taxon>
        <taxon>Pseudomonadati</taxon>
        <taxon>Bacteroidota</taxon>
        <taxon>Sphingobacteriia</taxon>
        <taxon>Sphingobacteriales</taxon>
        <taxon>Sphingobacteriaceae</taxon>
        <taxon>Pedobacter</taxon>
    </lineage>
</organism>
<protein>
    <recommendedName>
        <fullName evidence="3">Histidine kinase/DNA gyrase B/HSP90-like ATPase</fullName>
    </recommendedName>
</protein>
<dbReference type="Proteomes" id="UP000537204">
    <property type="component" value="Unassembled WGS sequence"/>
</dbReference>
<comment type="caution">
    <text evidence="1">The sequence shown here is derived from an EMBL/GenBank/DDBJ whole genome shotgun (WGS) entry which is preliminary data.</text>
</comment>
<evidence type="ECO:0000313" key="2">
    <source>
        <dbReference type="Proteomes" id="UP000537204"/>
    </source>
</evidence>
<reference evidence="1 2" key="1">
    <citation type="submission" date="2020-08" db="EMBL/GenBank/DDBJ databases">
        <title>Genomic Encyclopedia of Type Strains, Phase IV (KMG-V): Genome sequencing to study the core and pangenomes of soil and plant-associated prokaryotes.</title>
        <authorList>
            <person name="Whitman W."/>
        </authorList>
    </citation>
    <scope>NUCLEOTIDE SEQUENCE [LARGE SCALE GENOMIC DNA]</scope>
    <source>
        <strain evidence="1 2">S3M1</strain>
    </source>
</reference>
<dbReference type="InterPro" id="IPR036890">
    <property type="entry name" value="HATPase_C_sf"/>
</dbReference>
<accession>A0A7W8ZND6</accession>
<dbReference type="SUPFAM" id="SSF55874">
    <property type="entry name" value="ATPase domain of HSP90 chaperone/DNA topoisomerase II/histidine kinase"/>
    <property type="match status" value="1"/>
</dbReference>